<dbReference type="PROSITE" id="PS51257">
    <property type="entry name" value="PROKAR_LIPOPROTEIN"/>
    <property type="match status" value="1"/>
</dbReference>
<accession>S5ASI7</accession>
<dbReference type="PATRIC" id="fig|1300253.3.peg.4600"/>
<dbReference type="EMBL" id="CP004847">
    <property type="protein sequence ID" value="AGP79833.1"/>
    <property type="molecule type" value="Genomic_DNA"/>
</dbReference>
<dbReference type="Proteomes" id="UP000014909">
    <property type="component" value="Plasmid unnamed"/>
</dbReference>
<name>S5ASI7_9ALTE</name>
<dbReference type="BioCyc" id="AMAC1300253:G12YX-3480-MONOMER"/>
<proteinExistence type="predicted"/>
<dbReference type="AlphaFoldDB" id="S5ASI7"/>
<protein>
    <submittedName>
        <fullName evidence="1">Type IV conjugative transfer system protein TraV</fullName>
    </submittedName>
</protein>
<reference evidence="1 2" key="1">
    <citation type="journal article" date="2013" name="Genome Biol. Evol.">
        <title>Genomic Diversity of "Deep Ecotype" Alteromonas macleodii Isolates: Evidence for Pan-Mediterranean Clonal Frames.</title>
        <authorList>
            <person name="Lopez-Perez M."/>
            <person name="Gonzaga A."/>
            <person name="Rodriguez-Valera F."/>
        </authorList>
    </citation>
    <scope>NUCLEOTIDE SEQUENCE [LARGE SCALE GENOMIC DNA]</scope>
    <source>
        <strain evidence="2">'English Channel 615'</strain>
        <plasmid evidence="2">Plasmid</plasmid>
    </source>
</reference>
<evidence type="ECO:0000313" key="1">
    <source>
        <dbReference type="EMBL" id="AGP79833.1"/>
    </source>
</evidence>
<dbReference type="KEGG" id="amh:I633_22051"/>
<geneLocation type="plasmid" evidence="1">
    <name>unnamed</name>
</geneLocation>
<dbReference type="Pfam" id="PF09676">
    <property type="entry name" value="TraV"/>
    <property type="match status" value="1"/>
</dbReference>
<dbReference type="InterPro" id="IPR014118">
    <property type="entry name" value="T4SS_TraV"/>
</dbReference>
<gene>
    <name evidence="1" type="ORF">I633_22051</name>
</gene>
<dbReference type="HOGENOM" id="CLU_076314_0_0_6"/>
<evidence type="ECO:0000313" key="2">
    <source>
        <dbReference type="Proteomes" id="UP000014909"/>
    </source>
</evidence>
<sequence>MRSKSIDTKKVALSALVVTASLMSGCANLGKPEFTCNGIKKDGVCAGPHDIYALTNNRENLETLTLEELDKQVNKEKYIAHNHGSNVTNTDEEVVTYKPRTLEQQNPFQYQKAEVVPQKRFSVPYDNEFGAWPNNGEPMAPEAMAVMSEPMPMRVLVTAYKDENGALNMPGYVFVNVQPQEFKFGRDANLRPSRVIPLKMKQESAERLNRLQQRSNGVDPLGIENPINEK</sequence>
<organism evidence="1 2">
    <name type="scientific">Alteromonas mediterranea 615</name>
    <dbReference type="NCBI Taxonomy" id="1300253"/>
    <lineage>
        <taxon>Bacteria</taxon>
        <taxon>Pseudomonadati</taxon>
        <taxon>Pseudomonadota</taxon>
        <taxon>Gammaproteobacteria</taxon>
        <taxon>Alteromonadales</taxon>
        <taxon>Alteromonadaceae</taxon>
        <taxon>Alteromonas/Salinimonas group</taxon>
        <taxon>Alteromonas</taxon>
    </lineage>
</organism>
<keyword evidence="1" id="KW-0614">Plasmid</keyword>